<sequence>MTSSSSSALPHTEAAADDAASLVHFEPLSALWLDTLLPIEEQAYVHPWTRGNFQDAMVAGYETQLLVDANHQLLGYFVAMSVLDEVHLLNITVSPAHQRQGWARVLLDALALWARGKNAQWIWLEVRQSNERAREVYVKHGFSEVGLRKNYYPNPNGPRENAVLMSLKLWP</sequence>
<feature type="active site" description="Proton acceptor" evidence="5">
    <location>
        <position position="125"/>
    </location>
</feature>
<protein>
    <recommendedName>
        <fullName evidence="5">[Ribosomal protein bS18]-alanine N-acetyltransferase</fullName>
        <ecNumber evidence="5">2.3.1.266</ecNumber>
    </recommendedName>
</protein>
<reference evidence="7 8" key="1">
    <citation type="submission" date="2018-08" db="EMBL/GenBank/DDBJ databases">
        <title>Comamonas testosteroni strain SWCO2.</title>
        <authorList>
            <person name="Jiang N."/>
            <person name="Zhang X.Z."/>
        </authorList>
    </citation>
    <scope>NUCLEOTIDE SEQUENCE [LARGE SCALE GENOMIC DNA]</scope>
    <source>
        <strain evidence="7 8">SWCO2</strain>
    </source>
</reference>
<feature type="domain" description="N-acetyltransferase" evidence="6">
    <location>
        <begin position="23"/>
        <end position="170"/>
    </location>
</feature>
<dbReference type="Proteomes" id="UP000261948">
    <property type="component" value="Unassembled WGS sequence"/>
</dbReference>
<dbReference type="HAMAP" id="MF_02210">
    <property type="entry name" value="RimI"/>
    <property type="match status" value="1"/>
</dbReference>
<dbReference type="InterPro" id="IPR006464">
    <property type="entry name" value="AcTrfase_RimI/Ard1"/>
</dbReference>
<evidence type="ECO:0000256" key="3">
    <source>
        <dbReference type="ARBA" id="ARBA00022679"/>
    </source>
</evidence>
<dbReference type="CDD" id="cd04301">
    <property type="entry name" value="NAT_SF"/>
    <property type="match status" value="1"/>
</dbReference>
<keyword evidence="4 5" id="KW-0012">Acyltransferase</keyword>
<keyword evidence="8" id="KW-1185">Reference proteome</keyword>
<dbReference type="EC" id="2.3.1.266" evidence="5"/>
<dbReference type="GO" id="GO:0005737">
    <property type="term" value="C:cytoplasm"/>
    <property type="evidence" value="ECO:0007669"/>
    <property type="project" value="UniProtKB-SubCell"/>
</dbReference>
<comment type="similarity">
    <text evidence="1 5">Belongs to the acetyltransferase family. RimI subfamily.</text>
</comment>
<dbReference type="InterPro" id="IPR050680">
    <property type="entry name" value="YpeA/RimI_acetyltransf"/>
</dbReference>
<evidence type="ECO:0000256" key="2">
    <source>
        <dbReference type="ARBA" id="ARBA00022490"/>
    </source>
</evidence>
<evidence type="ECO:0000313" key="7">
    <source>
        <dbReference type="EMBL" id="RGE44794.1"/>
    </source>
</evidence>
<dbReference type="Pfam" id="PF00583">
    <property type="entry name" value="Acetyltransf_1"/>
    <property type="match status" value="1"/>
</dbReference>
<evidence type="ECO:0000313" key="8">
    <source>
        <dbReference type="Proteomes" id="UP000261948"/>
    </source>
</evidence>
<evidence type="ECO:0000259" key="6">
    <source>
        <dbReference type="PROSITE" id="PS51186"/>
    </source>
</evidence>
<feature type="binding site" evidence="5">
    <location>
        <position position="130"/>
    </location>
    <ligand>
        <name>acetyl-CoA</name>
        <dbReference type="ChEBI" id="CHEBI:57288"/>
    </ligand>
</feature>
<dbReference type="NCBIfam" id="TIGR01575">
    <property type="entry name" value="rimI"/>
    <property type="match status" value="1"/>
</dbReference>
<feature type="active site" description="Proton donor" evidence="5">
    <location>
        <position position="137"/>
    </location>
</feature>
<dbReference type="InterPro" id="IPR016181">
    <property type="entry name" value="Acyl_CoA_acyltransferase"/>
</dbReference>
<dbReference type="PROSITE" id="PS51186">
    <property type="entry name" value="GNAT"/>
    <property type="match status" value="1"/>
</dbReference>
<dbReference type="AlphaFoldDB" id="A0A373FKW7"/>
<evidence type="ECO:0000256" key="5">
    <source>
        <dbReference type="HAMAP-Rule" id="MF_02210"/>
    </source>
</evidence>
<dbReference type="InterPro" id="IPR043690">
    <property type="entry name" value="RimI"/>
</dbReference>
<evidence type="ECO:0000256" key="1">
    <source>
        <dbReference type="ARBA" id="ARBA00005395"/>
    </source>
</evidence>
<accession>A0A373FKW7</accession>
<comment type="subcellular location">
    <subcellularLocation>
        <location evidence="5">Cytoplasm</location>
    </subcellularLocation>
</comment>
<dbReference type="PANTHER" id="PTHR43420:SF51">
    <property type="entry name" value="PEPTIDYL-LYSINE N-ACETYLTRANSFERASE YIAC"/>
    <property type="match status" value="1"/>
</dbReference>
<comment type="catalytic activity">
    <reaction evidence="5">
        <text>N-terminal L-alanyl-[ribosomal protein bS18] + acetyl-CoA = N-terminal N(alpha)-acetyl-L-alanyl-[ribosomal protein bS18] + CoA + H(+)</text>
        <dbReference type="Rhea" id="RHEA:43756"/>
        <dbReference type="Rhea" id="RHEA-COMP:10676"/>
        <dbReference type="Rhea" id="RHEA-COMP:10677"/>
        <dbReference type="ChEBI" id="CHEBI:15378"/>
        <dbReference type="ChEBI" id="CHEBI:57287"/>
        <dbReference type="ChEBI" id="CHEBI:57288"/>
        <dbReference type="ChEBI" id="CHEBI:64718"/>
        <dbReference type="ChEBI" id="CHEBI:83683"/>
        <dbReference type="EC" id="2.3.1.266"/>
    </reaction>
</comment>
<dbReference type="GO" id="GO:0008999">
    <property type="term" value="F:protein-N-terminal-alanine acetyltransferase activity"/>
    <property type="evidence" value="ECO:0007669"/>
    <property type="project" value="UniProtKB-UniRule"/>
</dbReference>
<keyword evidence="3 5" id="KW-0808">Transferase</keyword>
<dbReference type="OrthoDB" id="9796919at2"/>
<dbReference type="SUPFAM" id="SSF55729">
    <property type="entry name" value="Acyl-CoA N-acyltransferases (Nat)"/>
    <property type="match status" value="1"/>
</dbReference>
<name>A0A373FKW7_COMTE</name>
<dbReference type="Gene3D" id="3.40.630.30">
    <property type="match status" value="1"/>
</dbReference>
<keyword evidence="2 5" id="KW-0963">Cytoplasm</keyword>
<dbReference type="PANTHER" id="PTHR43420">
    <property type="entry name" value="ACETYLTRANSFERASE"/>
    <property type="match status" value="1"/>
</dbReference>
<comment type="function">
    <text evidence="5">Acetylates the N-terminal alanine of ribosomal protein bS18.</text>
</comment>
<evidence type="ECO:0000256" key="4">
    <source>
        <dbReference type="ARBA" id="ARBA00023315"/>
    </source>
</evidence>
<proteinExistence type="inferred from homology"/>
<gene>
    <name evidence="5 7" type="primary">rimI</name>
    <name evidence="7" type="ORF">DZC30_11910</name>
</gene>
<dbReference type="InterPro" id="IPR000182">
    <property type="entry name" value="GNAT_dom"/>
</dbReference>
<comment type="caution">
    <text evidence="5">Lacks conserved residue(s) required for the propagation of feature annotation.</text>
</comment>
<organism evidence="7 8">
    <name type="scientific">Comamonas testosteroni</name>
    <name type="common">Pseudomonas testosteroni</name>
    <dbReference type="NCBI Taxonomy" id="285"/>
    <lineage>
        <taxon>Bacteria</taxon>
        <taxon>Pseudomonadati</taxon>
        <taxon>Pseudomonadota</taxon>
        <taxon>Betaproteobacteria</taxon>
        <taxon>Burkholderiales</taxon>
        <taxon>Comamonadaceae</taxon>
        <taxon>Comamonas</taxon>
    </lineage>
</organism>
<dbReference type="EMBL" id="QURR01000013">
    <property type="protein sequence ID" value="RGE44794.1"/>
    <property type="molecule type" value="Genomic_DNA"/>
</dbReference>
<comment type="caution">
    <text evidence="7">The sequence shown here is derived from an EMBL/GenBank/DDBJ whole genome shotgun (WGS) entry which is preliminary data.</text>
</comment>